<feature type="compositionally biased region" description="Polar residues" evidence="1">
    <location>
        <begin position="321"/>
        <end position="331"/>
    </location>
</feature>
<feature type="region of interest" description="Disordered" evidence="1">
    <location>
        <begin position="160"/>
        <end position="179"/>
    </location>
</feature>
<reference evidence="3" key="1">
    <citation type="journal article" date="2022" name="Microb. Genom.">
        <title>A global pangenome for the wheat fungal pathogen Pyrenophora tritici-repentis and prediction of effector protein structural homology.</title>
        <authorList>
            <person name="Moolhuijzen P.M."/>
            <person name="See P.T."/>
            <person name="Shi G."/>
            <person name="Powell H.R."/>
            <person name="Cockram J."/>
            <person name="Jorgensen L.N."/>
            <person name="Benslimane H."/>
            <person name="Strelkov S.E."/>
            <person name="Turner J."/>
            <person name="Liu Z."/>
            <person name="Moffat C.S."/>
        </authorList>
    </citation>
    <scope>NUCLEOTIDE SEQUENCE [LARGE SCALE GENOMIC DNA]</scope>
</reference>
<dbReference type="EMBL" id="NRDI02000008">
    <property type="protein sequence ID" value="KAI1514155.1"/>
    <property type="molecule type" value="Genomic_DNA"/>
</dbReference>
<protein>
    <submittedName>
        <fullName evidence="2">Uncharacterized protein</fullName>
    </submittedName>
</protein>
<feature type="region of interest" description="Disordered" evidence="1">
    <location>
        <begin position="110"/>
        <end position="154"/>
    </location>
</feature>
<accession>A0A922NER8</accession>
<organism evidence="2 3">
    <name type="scientific">Pyrenophora tritici-repentis</name>
    <dbReference type="NCBI Taxonomy" id="45151"/>
    <lineage>
        <taxon>Eukaryota</taxon>
        <taxon>Fungi</taxon>
        <taxon>Dikarya</taxon>
        <taxon>Ascomycota</taxon>
        <taxon>Pezizomycotina</taxon>
        <taxon>Dothideomycetes</taxon>
        <taxon>Pleosporomycetidae</taxon>
        <taxon>Pleosporales</taxon>
        <taxon>Pleosporineae</taxon>
        <taxon>Pleosporaceae</taxon>
        <taxon>Pyrenophora</taxon>
    </lineage>
</organism>
<proteinExistence type="predicted"/>
<evidence type="ECO:0000256" key="1">
    <source>
        <dbReference type="SAM" id="MobiDB-lite"/>
    </source>
</evidence>
<feature type="compositionally biased region" description="Low complexity" evidence="1">
    <location>
        <begin position="122"/>
        <end position="148"/>
    </location>
</feature>
<feature type="compositionally biased region" description="Low complexity" evidence="1">
    <location>
        <begin position="283"/>
        <end position="320"/>
    </location>
</feature>
<feature type="region of interest" description="Disordered" evidence="1">
    <location>
        <begin position="245"/>
        <end position="340"/>
    </location>
</feature>
<comment type="caution">
    <text evidence="2">The sequence shown here is derived from an EMBL/GenBank/DDBJ whole genome shotgun (WGS) entry which is preliminary data.</text>
</comment>
<dbReference type="AlphaFoldDB" id="A0A922NER8"/>
<name>A0A922NER8_9PLEO</name>
<gene>
    <name evidence="2" type="ORF">Ptr86124_006785</name>
</gene>
<dbReference type="Proteomes" id="UP000249757">
    <property type="component" value="Unassembled WGS sequence"/>
</dbReference>
<feature type="compositionally biased region" description="Low complexity" evidence="1">
    <location>
        <begin position="245"/>
        <end position="274"/>
    </location>
</feature>
<feature type="compositionally biased region" description="Polar residues" evidence="1">
    <location>
        <begin position="111"/>
        <end position="121"/>
    </location>
</feature>
<evidence type="ECO:0000313" key="2">
    <source>
        <dbReference type="EMBL" id="KAI1514155.1"/>
    </source>
</evidence>
<sequence>MEEDFIPLSGGNDFNALYRASRDDDIVLEDGELSSDSETDSDDIDEDDMHDADDIAINVQAGLPLTSFSRPGKAQVMFTVAEAVVKFETMRRAGYPLNLPTTRTRYGLFQEDTTPHSGTNISSAPSPASRRLSVSSATSEEAAAAPTARVPPPTIAAPRARAVPEAPAPAAQPETYNPGRDYVFNWGINSGKRFADILANPSDPYLKTIGGQLYIFVDKHPGLKEAFEYYKSHFMPGQIRFTRPVQAQSQSSYNQVQQQAPQTQTRPSQAGPSRSQPPPSAPRGPRNPSSNGHSSGSSSGPPRGAPSGPSSGPSRGAPNGTSSRSSISNTWRFPKGMHKGKTLHDVDEHYIKTMGGNPKIRQSWSGFAEALQDYREKTQTQSRA</sequence>
<feature type="compositionally biased region" description="Low complexity" evidence="1">
    <location>
        <begin position="160"/>
        <end position="174"/>
    </location>
</feature>
<feature type="region of interest" description="Disordered" evidence="1">
    <location>
        <begin position="28"/>
        <end position="48"/>
    </location>
</feature>
<evidence type="ECO:0000313" key="3">
    <source>
        <dbReference type="Proteomes" id="UP000249757"/>
    </source>
</evidence>
<keyword evidence="3" id="KW-1185">Reference proteome</keyword>